<feature type="region of interest" description="Disordered" evidence="1">
    <location>
        <begin position="200"/>
        <end position="222"/>
    </location>
</feature>
<evidence type="ECO:0000313" key="2">
    <source>
        <dbReference type="EMBL" id="MDA5398791.1"/>
    </source>
</evidence>
<feature type="region of interest" description="Disordered" evidence="1">
    <location>
        <begin position="141"/>
        <end position="169"/>
    </location>
</feature>
<evidence type="ECO:0000313" key="3">
    <source>
        <dbReference type="Proteomes" id="UP001151234"/>
    </source>
</evidence>
<dbReference type="AlphaFoldDB" id="A0A9X3UL62"/>
<protein>
    <submittedName>
        <fullName evidence="2">Uncharacterized protein</fullName>
    </submittedName>
</protein>
<organism evidence="2 3">
    <name type="scientific">Hoeflea prorocentri</name>
    <dbReference type="NCBI Taxonomy" id="1922333"/>
    <lineage>
        <taxon>Bacteria</taxon>
        <taxon>Pseudomonadati</taxon>
        <taxon>Pseudomonadota</taxon>
        <taxon>Alphaproteobacteria</taxon>
        <taxon>Hyphomicrobiales</taxon>
        <taxon>Rhizobiaceae</taxon>
        <taxon>Hoeflea</taxon>
    </lineage>
</organism>
<dbReference type="Proteomes" id="UP001151234">
    <property type="component" value="Unassembled WGS sequence"/>
</dbReference>
<feature type="compositionally biased region" description="Basic and acidic residues" evidence="1">
    <location>
        <begin position="148"/>
        <end position="159"/>
    </location>
</feature>
<accession>A0A9X3UL62</accession>
<feature type="compositionally biased region" description="Basic and acidic residues" evidence="1">
    <location>
        <begin position="201"/>
        <end position="215"/>
    </location>
</feature>
<dbReference type="RefSeq" id="WP_267990195.1">
    <property type="nucleotide sequence ID" value="NZ_JAPJZI010000001.1"/>
</dbReference>
<reference evidence="2" key="1">
    <citation type="submission" date="2022-11" db="EMBL/GenBank/DDBJ databases">
        <title>Draft genome sequence of Hoeflea poritis E7-10 and Hoeflea prorocentri PM5-8, separated from scleractinian coral Porites lutea and marine dinoflagellate.</title>
        <authorList>
            <person name="Zhang G."/>
            <person name="Wei Q."/>
            <person name="Cai L."/>
        </authorList>
    </citation>
    <scope>NUCLEOTIDE SEQUENCE</scope>
    <source>
        <strain evidence="2">PM5-8</strain>
    </source>
</reference>
<gene>
    <name evidence="2" type="ORF">OQ273_09445</name>
</gene>
<keyword evidence="3" id="KW-1185">Reference proteome</keyword>
<proteinExistence type="predicted"/>
<name>A0A9X3UL62_9HYPH</name>
<evidence type="ECO:0000256" key="1">
    <source>
        <dbReference type="SAM" id="MobiDB-lite"/>
    </source>
</evidence>
<sequence length="222" mass="25470">MTRRQRDRQRPKTRETILQERTDELLQTLYRHGQIARKHRDGDFSTGSEWLDRLRALTDPGLPSNGLGGIIDYTATDTALRSWKREFEVKNKLDKIAEILDSRDEPLQPEEEERIAGLARSAFWRGYDGKKLFEKTGRLKQIKTSRPRPAESARLDSNRHQNAPPRSPSAVKLLLSGEANPGELRGVRMSENTLRWMMRGKVPDVEGANRLHDSTGPKTSRF</sequence>
<comment type="caution">
    <text evidence="2">The sequence shown here is derived from an EMBL/GenBank/DDBJ whole genome shotgun (WGS) entry which is preliminary data.</text>
</comment>
<dbReference type="EMBL" id="JAPJZI010000001">
    <property type="protein sequence ID" value="MDA5398791.1"/>
    <property type="molecule type" value="Genomic_DNA"/>
</dbReference>